<dbReference type="InterPro" id="IPR018541">
    <property type="entry name" value="Ftsk_gamma"/>
</dbReference>
<reference evidence="10" key="2">
    <citation type="journal article" date="2021" name="PeerJ">
        <title>Extensive microbial diversity within the chicken gut microbiome revealed by metagenomics and culture.</title>
        <authorList>
            <person name="Gilroy R."/>
            <person name="Ravi A."/>
            <person name="Getino M."/>
            <person name="Pursley I."/>
            <person name="Horton D.L."/>
            <person name="Alikhan N.F."/>
            <person name="Baker D."/>
            <person name="Gharbi K."/>
            <person name="Hall N."/>
            <person name="Watson M."/>
            <person name="Adriaenssens E.M."/>
            <person name="Foster-Nyarko E."/>
            <person name="Jarju S."/>
            <person name="Secka A."/>
            <person name="Antonio M."/>
            <person name="Oren A."/>
            <person name="Chaudhuri R.R."/>
            <person name="La Ragione R."/>
            <person name="Hildebrand F."/>
            <person name="Pallen M.J."/>
        </authorList>
    </citation>
    <scope>NUCLEOTIDE SEQUENCE</scope>
    <source>
        <strain evidence="10">C6-149</strain>
    </source>
</reference>
<dbReference type="SMART" id="SM00382">
    <property type="entry name" value="AAA"/>
    <property type="match status" value="1"/>
</dbReference>
<dbReference type="Gene3D" id="3.30.980.40">
    <property type="match status" value="1"/>
</dbReference>
<evidence type="ECO:0000313" key="10">
    <source>
        <dbReference type="EMBL" id="MBO8441957.1"/>
    </source>
</evidence>
<feature type="domain" description="FtsK" evidence="9">
    <location>
        <begin position="229"/>
        <end position="420"/>
    </location>
</feature>
<dbReference type="PROSITE" id="PS50901">
    <property type="entry name" value="FTSK"/>
    <property type="match status" value="1"/>
</dbReference>
<evidence type="ECO:0000256" key="5">
    <source>
        <dbReference type="ARBA" id="ARBA00023125"/>
    </source>
</evidence>
<dbReference type="SUPFAM" id="SSF46785">
    <property type="entry name" value="Winged helix' DNA-binding domain"/>
    <property type="match status" value="1"/>
</dbReference>
<dbReference type="SUPFAM" id="SSF52540">
    <property type="entry name" value="P-loop containing nucleoside triphosphate hydrolases"/>
    <property type="match status" value="1"/>
</dbReference>
<dbReference type="GO" id="GO:0003677">
    <property type="term" value="F:DNA binding"/>
    <property type="evidence" value="ECO:0007669"/>
    <property type="project" value="UniProtKB-KW"/>
</dbReference>
<evidence type="ECO:0000256" key="8">
    <source>
        <dbReference type="SAM" id="MobiDB-lite"/>
    </source>
</evidence>
<evidence type="ECO:0000313" key="11">
    <source>
        <dbReference type="Proteomes" id="UP000823614"/>
    </source>
</evidence>
<proteinExistence type="inferred from homology"/>
<organism evidence="10 11">
    <name type="scientific">Candidatus Gallilactobacillus intestinavium</name>
    <dbReference type="NCBI Taxonomy" id="2840838"/>
    <lineage>
        <taxon>Bacteria</taxon>
        <taxon>Bacillati</taxon>
        <taxon>Bacillota</taxon>
        <taxon>Bacilli</taxon>
        <taxon>Lactobacillales</taxon>
        <taxon>Lactobacillaceae</taxon>
        <taxon>Lactobacillaceae incertae sedis</taxon>
        <taxon>Candidatus Gallilactobacillus</taxon>
    </lineage>
</organism>
<dbReference type="Pfam" id="PF17854">
    <property type="entry name" value="FtsK_alpha"/>
    <property type="match status" value="1"/>
</dbReference>
<dbReference type="PANTHER" id="PTHR22683:SF42">
    <property type="entry name" value="DNA TRANSLOCASE SFTA"/>
    <property type="match status" value="1"/>
</dbReference>
<feature type="compositionally biased region" description="Polar residues" evidence="8">
    <location>
        <begin position="1"/>
        <end position="12"/>
    </location>
</feature>
<name>A0A9D9E5U7_9LACO</name>
<dbReference type="InterPro" id="IPR041027">
    <property type="entry name" value="FtsK_alpha"/>
</dbReference>
<dbReference type="GO" id="GO:0005524">
    <property type="term" value="F:ATP binding"/>
    <property type="evidence" value="ECO:0007669"/>
    <property type="project" value="UniProtKB-UniRule"/>
</dbReference>
<dbReference type="InterPro" id="IPR036388">
    <property type="entry name" value="WH-like_DNA-bd_sf"/>
</dbReference>
<feature type="binding site" evidence="7">
    <location>
        <begin position="246"/>
        <end position="253"/>
    </location>
    <ligand>
        <name>ATP</name>
        <dbReference type="ChEBI" id="CHEBI:30616"/>
    </ligand>
</feature>
<evidence type="ECO:0000256" key="3">
    <source>
        <dbReference type="ARBA" id="ARBA00022741"/>
    </source>
</evidence>
<accession>A0A9D9E5U7</accession>
<evidence type="ECO:0000256" key="2">
    <source>
        <dbReference type="ARBA" id="ARBA00020887"/>
    </source>
</evidence>
<comment type="caution">
    <text evidence="10">The sequence shown here is derived from an EMBL/GenBank/DDBJ whole genome shotgun (WGS) entry which is preliminary data.</text>
</comment>
<keyword evidence="3 7" id="KW-0547">Nucleotide-binding</keyword>
<dbReference type="PANTHER" id="PTHR22683">
    <property type="entry name" value="SPORULATION PROTEIN RELATED"/>
    <property type="match status" value="1"/>
</dbReference>
<comment type="similarity">
    <text evidence="1">Belongs to the FtsK/SpoIIIE/SftA family.</text>
</comment>
<evidence type="ECO:0000256" key="4">
    <source>
        <dbReference type="ARBA" id="ARBA00022840"/>
    </source>
</evidence>
<dbReference type="InterPro" id="IPR003593">
    <property type="entry name" value="AAA+_ATPase"/>
</dbReference>
<comment type="subunit">
    <text evidence="6">Homohexamer. Forms a ring that surrounds DNA.</text>
</comment>
<dbReference type="Gene3D" id="3.40.50.300">
    <property type="entry name" value="P-loop containing nucleotide triphosphate hydrolases"/>
    <property type="match status" value="1"/>
</dbReference>
<dbReference type="InterPro" id="IPR036390">
    <property type="entry name" value="WH_DNA-bd_sf"/>
</dbReference>
<dbReference type="Gene3D" id="1.10.10.10">
    <property type="entry name" value="Winged helix-like DNA-binding domain superfamily/Winged helix DNA-binding domain"/>
    <property type="match status" value="1"/>
</dbReference>
<protein>
    <recommendedName>
        <fullName evidence="2">DNA translocase FtsK</fullName>
    </recommendedName>
</protein>
<evidence type="ECO:0000256" key="1">
    <source>
        <dbReference type="ARBA" id="ARBA00006474"/>
    </source>
</evidence>
<dbReference type="EMBL" id="JADIMP010000095">
    <property type="protein sequence ID" value="MBO8441957.1"/>
    <property type="molecule type" value="Genomic_DNA"/>
</dbReference>
<dbReference type="Pfam" id="PF01580">
    <property type="entry name" value="FtsK_SpoIIIE"/>
    <property type="match status" value="1"/>
</dbReference>
<dbReference type="Pfam" id="PF09397">
    <property type="entry name" value="FtsK_gamma"/>
    <property type="match status" value="1"/>
</dbReference>
<keyword evidence="5" id="KW-0238">DNA-binding</keyword>
<dbReference type="Proteomes" id="UP000823614">
    <property type="component" value="Unassembled WGS sequence"/>
</dbReference>
<sequence>MASTSMPTNVHNNVVKKRAINESKNSKIKKINSNLQDLNPLNEQSSIKHSGNKNYETNRTNIQTSIFDQYEVNDDSALVGRSYFHENDKKLLDYHFPSLNLLKPPVVSQSNLDDWVQNQIVILNNTLDSFNVDGEVVNYTIGPTVTQFQVKLGLGVRVNKITKLQDDLKLALAAKDIRIEAPIPGTSTVGIEIPNINPRPVMLSEVLQSDKFRKSNSPLTVALGVDLFGNPQITDLRNMPHGLIAGATGSGKSVFINSLLISILYKATPQEVKLVLIDPKAVEMAPYKDIPHLLAPVVTEPKAASATLKWLVKEMENRYHQLAEAGVRNIEQYQEKMKQQELGNQMPYIVVIIDELADLMMVASSEVQDYIARITQKARAAGIHLLVATQRPSVDVVTGVIKNNIPTRIAFMVSSQVDSRTILDCSGAERLLGKGDMLYLGNGKGQPIRLQGTFVDEEIDDITSFVREQQQPNYAFEPKQLSLNEFNEKHRDELWDNVLEFISKEKSISTSKLQRMFSIGYNRAANLIDQLEEDGYISGSNGSKPREVFLTSEKLMQLKKK</sequence>
<dbReference type="InterPro" id="IPR050206">
    <property type="entry name" value="FtsK/SpoIIIE/SftA"/>
</dbReference>
<gene>
    <name evidence="10" type="ORF">IAA89_05960</name>
</gene>
<evidence type="ECO:0000259" key="9">
    <source>
        <dbReference type="PROSITE" id="PS50901"/>
    </source>
</evidence>
<evidence type="ECO:0000256" key="6">
    <source>
        <dbReference type="ARBA" id="ARBA00025923"/>
    </source>
</evidence>
<feature type="region of interest" description="Disordered" evidence="8">
    <location>
        <begin position="1"/>
        <end position="27"/>
    </location>
</feature>
<dbReference type="AlphaFoldDB" id="A0A9D9E5U7"/>
<dbReference type="SMART" id="SM00843">
    <property type="entry name" value="Ftsk_gamma"/>
    <property type="match status" value="1"/>
</dbReference>
<dbReference type="CDD" id="cd01127">
    <property type="entry name" value="TrwB_TraG_TraD_VirD4"/>
    <property type="match status" value="1"/>
</dbReference>
<keyword evidence="4 7" id="KW-0067">ATP-binding</keyword>
<dbReference type="InterPro" id="IPR027417">
    <property type="entry name" value="P-loop_NTPase"/>
</dbReference>
<dbReference type="InterPro" id="IPR002543">
    <property type="entry name" value="FtsK_dom"/>
</dbReference>
<evidence type="ECO:0000256" key="7">
    <source>
        <dbReference type="PROSITE-ProRule" id="PRU00289"/>
    </source>
</evidence>
<reference evidence="10" key="1">
    <citation type="submission" date="2020-10" db="EMBL/GenBank/DDBJ databases">
        <authorList>
            <person name="Gilroy R."/>
        </authorList>
    </citation>
    <scope>NUCLEOTIDE SEQUENCE</scope>
    <source>
        <strain evidence="10">C6-149</strain>
    </source>
</reference>